<evidence type="ECO:0000313" key="2">
    <source>
        <dbReference type="Proteomes" id="UP000682892"/>
    </source>
</evidence>
<proteinExistence type="predicted"/>
<protein>
    <submittedName>
        <fullName evidence="1">AAEL014703-PA</fullName>
    </submittedName>
</protein>
<reference evidence="1" key="3">
    <citation type="submission" date="2012-09" db="EMBL/GenBank/DDBJ databases">
        <authorList>
            <consortium name="VectorBase"/>
        </authorList>
    </citation>
    <scope>NUCLEOTIDE SEQUENCE</scope>
    <source>
        <strain evidence="1">Liverpool</strain>
    </source>
</reference>
<dbReference type="PaxDb" id="7159-AAEL014703-PA"/>
<evidence type="ECO:0000313" key="1">
    <source>
        <dbReference type="EMBL" id="EAT33041.1"/>
    </source>
</evidence>
<dbReference type="HOGENOM" id="CLU_522971_0_0_1"/>
<reference evidence="1" key="1">
    <citation type="submission" date="2005-10" db="EMBL/GenBank/DDBJ databases">
        <authorList>
            <person name="Loftus B.J."/>
            <person name="Nene V.M."/>
            <person name="Hannick L.I."/>
            <person name="Bidwell S."/>
            <person name="Haas B."/>
            <person name="Amedeo P."/>
            <person name="Orvis J."/>
            <person name="Wortman J.R."/>
            <person name="White O.R."/>
            <person name="Salzberg S."/>
            <person name="Shumway M."/>
            <person name="Koo H."/>
            <person name="Zhao Y."/>
            <person name="Holmes M."/>
            <person name="Miller J."/>
            <person name="Schatz M."/>
            <person name="Pop M."/>
            <person name="Pai G."/>
            <person name="Utterback T."/>
            <person name="Rogers Y.-H."/>
            <person name="Kravitz S."/>
            <person name="Fraser C.M."/>
        </authorList>
    </citation>
    <scope>NUCLEOTIDE SEQUENCE</scope>
    <source>
        <strain evidence="1">Liverpool</strain>
    </source>
</reference>
<dbReference type="Proteomes" id="UP000682892">
    <property type="component" value="Chromosome 1"/>
</dbReference>
<name>Q16FM8_AEDAE</name>
<reference evidence="1" key="2">
    <citation type="journal article" date="2007" name="Science">
        <title>Genome sequence of Aedes aegypti, a major arbovirus vector.</title>
        <authorList>
            <person name="Nene V."/>
            <person name="Wortman J.R."/>
            <person name="Lawson D."/>
            <person name="Haas B."/>
            <person name="Kodira C."/>
            <person name="Tu Z.J."/>
            <person name="Loftus B."/>
            <person name="Xi Z."/>
            <person name="Megy K."/>
            <person name="Grabherr M."/>
            <person name="Ren Q."/>
            <person name="Zdobnov E.M."/>
            <person name="Lobo N.F."/>
            <person name="Campbell K.S."/>
            <person name="Brown S.E."/>
            <person name="Bonaldo M.F."/>
            <person name="Zhu J."/>
            <person name="Sinkins S.P."/>
            <person name="Hogenkamp D.G."/>
            <person name="Amedeo P."/>
            <person name="Arensburger P."/>
            <person name="Atkinson P.W."/>
            <person name="Bidwell S."/>
            <person name="Biedler J."/>
            <person name="Birney E."/>
            <person name="Bruggner R.V."/>
            <person name="Costas J."/>
            <person name="Coy M.R."/>
            <person name="Crabtree J."/>
            <person name="Crawford M."/>
            <person name="Debruyn B."/>
            <person name="Decaprio D."/>
            <person name="Eiglmeier K."/>
            <person name="Eisenstadt E."/>
            <person name="El-Dorry H."/>
            <person name="Gelbart W.M."/>
            <person name="Gomes S.L."/>
            <person name="Hammond M."/>
            <person name="Hannick L.I."/>
            <person name="Hogan J.R."/>
            <person name="Holmes M.H."/>
            <person name="Jaffe D."/>
            <person name="Johnston J.S."/>
            <person name="Kennedy R.C."/>
            <person name="Koo H."/>
            <person name="Kravitz S."/>
            <person name="Kriventseva E.V."/>
            <person name="Kulp D."/>
            <person name="Labutti K."/>
            <person name="Lee E."/>
            <person name="Li S."/>
            <person name="Lovin D.D."/>
            <person name="Mao C."/>
            <person name="Mauceli E."/>
            <person name="Menck C.F."/>
            <person name="Miller J.R."/>
            <person name="Montgomery P."/>
            <person name="Mori A."/>
            <person name="Nascimento A.L."/>
            <person name="Naveira H.F."/>
            <person name="Nusbaum C."/>
            <person name="O'leary S."/>
            <person name="Orvis J."/>
            <person name="Pertea M."/>
            <person name="Quesneville H."/>
            <person name="Reidenbach K.R."/>
            <person name="Rogers Y.H."/>
            <person name="Roth C.W."/>
            <person name="Schneider J.R."/>
            <person name="Schatz M."/>
            <person name="Shumway M."/>
            <person name="Stanke M."/>
            <person name="Stinson E.O."/>
            <person name="Tubio J.M."/>
            <person name="Vanzee J.P."/>
            <person name="Verjovski-Almeida S."/>
            <person name="Werner D."/>
            <person name="White O."/>
            <person name="Wyder S."/>
            <person name="Zeng Q."/>
            <person name="Zhao Q."/>
            <person name="Zhao Y."/>
            <person name="Hill C.A."/>
            <person name="Raikhel A.S."/>
            <person name="Soares M.B."/>
            <person name="Knudson D.L."/>
            <person name="Lee N.H."/>
            <person name="Galagan J."/>
            <person name="Salzberg S.L."/>
            <person name="Paulsen I.T."/>
            <person name="Dimopoulos G."/>
            <person name="Collins F.H."/>
            <person name="Birren B."/>
            <person name="Fraser-Liggett C.M."/>
            <person name="Severson D.W."/>
        </authorList>
    </citation>
    <scope>NUCLEOTIDE SEQUENCE [LARGE SCALE GENOMIC DNA]</scope>
    <source>
        <strain evidence="1">Liverpool</strain>
    </source>
</reference>
<gene>
    <name evidence="1" type="ORF">AaeL_AAEL014703</name>
</gene>
<organism evidence="1 2">
    <name type="scientific">Aedes aegypti</name>
    <name type="common">Yellowfever mosquito</name>
    <name type="synonym">Culex aegypti</name>
    <dbReference type="NCBI Taxonomy" id="7159"/>
    <lineage>
        <taxon>Eukaryota</taxon>
        <taxon>Metazoa</taxon>
        <taxon>Ecdysozoa</taxon>
        <taxon>Arthropoda</taxon>
        <taxon>Hexapoda</taxon>
        <taxon>Insecta</taxon>
        <taxon>Pterygota</taxon>
        <taxon>Neoptera</taxon>
        <taxon>Endopterygota</taxon>
        <taxon>Diptera</taxon>
        <taxon>Nematocera</taxon>
        <taxon>Culicoidea</taxon>
        <taxon>Culicidae</taxon>
        <taxon>Culicinae</taxon>
        <taxon>Aedini</taxon>
        <taxon>Aedes</taxon>
        <taxon>Stegomyia</taxon>
    </lineage>
</organism>
<dbReference type="AlphaFoldDB" id="Q16FM8"/>
<dbReference type="EMBL" id="CH478408">
    <property type="protein sequence ID" value="EAT33041.1"/>
    <property type="molecule type" value="Genomic_DNA"/>
</dbReference>
<sequence>MLSHHLNHPLASLIRRRPINNRWVATVKVRKRLHRHLLLDKLLPTRVLRFQDNREDLVCHHSKLQCLNRIKAIRHNVVPISSMDIIPVILHQTNPTKVNRDTLRMDHRILLRAIHLMLHSLIITAECHQPLLDQALHKDLHTRARDHLKDRKVDLNREATNKDLQMLQHHNRKCTVHPDSIHHSQQEDLQCHMHTQAMAARLLRMPTVNHLRDIHQQVVSQAILHHSNSILPAILQANLFHMVLQHLLFQPVLQVSQLLQQVLHQLSQAALLLTPISPVQHQVKRLHPVQAQMPHQLAFHTRQCLRQLQPATLRQVLELLVPYLLKLTHLHRLDNILHKAATHSLKLLVSSLLVHPSPTAPLHHPLSTSSHQAVILRPLPEDHKGKDHHQAQPRIRLMATISKATLRFHHPKVSTSRRPKVISISALPVAKCLHQDHRDLHPREPTGTVTDNLRSRHRARAAARSSVRESQINGMGPLLNSLARAYTTNKPAEPPVVTRMMDTSPMEKLIFTEKVVKRLFL</sequence>
<accession>Q16FM8</accession>